<keyword evidence="12" id="KW-1185">Reference proteome</keyword>
<feature type="transmembrane region" description="Helical" evidence="9">
    <location>
        <begin position="152"/>
        <end position="172"/>
    </location>
</feature>
<feature type="domain" description="Tripartite ATP-independent periplasmic transporters DctQ component" evidence="10">
    <location>
        <begin position="46"/>
        <end position="178"/>
    </location>
</feature>
<comment type="function">
    <text evidence="9">Part of the tripartite ATP-independent periplasmic (TRAP) transport system.</text>
</comment>
<dbReference type="AlphaFoldDB" id="A0A433XL34"/>
<dbReference type="GO" id="GO:0022857">
    <property type="term" value="F:transmembrane transporter activity"/>
    <property type="evidence" value="ECO:0007669"/>
    <property type="project" value="UniProtKB-UniRule"/>
</dbReference>
<keyword evidence="7 9" id="KW-0472">Membrane</keyword>
<dbReference type="InterPro" id="IPR055348">
    <property type="entry name" value="DctQ"/>
</dbReference>
<dbReference type="Pfam" id="PF04290">
    <property type="entry name" value="DctQ"/>
    <property type="match status" value="1"/>
</dbReference>
<dbReference type="Proteomes" id="UP000281547">
    <property type="component" value="Unassembled WGS sequence"/>
</dbReference>
<keyword evidence="5 9" id="KW-0812">Transmembrane</keyword>
<evidence type="ECO:0000256" key="9">
    <source>
        <dbReference type="RuleBase" id="RU369079"/>
    </source>
</evidence>
<evidence type="ECO:0000256" key="6">
    <source>
        <dbReference type="ARBA" id="ARBA00022989"/>
    </source>
</evidence>
<dbReference type="GO" id="GO:0005886">
    <property type="term" value="C:plasma membrane"/>
    <property type="evidence" value="ECO:0007669"/>
    <property type="project" value="UniProtKB-SubCell"/>
</dbReference>
<evidence type="ECO:0000256" key="8">
    <source>
        <dbReference type="ARBA" id="ARBA00038436"/>
    </source>
</evidence>
<evidence type="ECO:0000256" key="7">
    <source>
        <dbReference type="ARBA" id="ARBA00023136"/>
    </source>
</evidence>
<evidence type="ECO:0000256" key="3">
    <source>
        <dbReference type="ARBA" id="ARBA00022475"/>
    </source>
</evidence>
<dbReference type="GO" id="GO:0015740">
    <property type="term" value="P:C4-dicarboxylate transport"/>
    <property type="evidence" value="ECO:0007669"/>
    <property type="project" value="TreeGrafter"/>
</dbReference>
<evidence type="ECO:0000256" key="1">
    <source>
        <dbReference type="ARBA" id="ARBA00004429"/>
    </source>
</evidence>
<sequence length="202" mass="22599">MRWGMSPPHFSGQRPAGEQIMDIFRKGLRVLERIEISIAMALFVVIVFSICAQVVFRYVLGSPLVWVEEAATYAFIWIVFLGAAVGMKRLSHIKIEALSLAMPVRAQGILRLFGFLIMGFVLWRLLLAVPGVMAIEGRSMSVSLPIPVPRSWFYSMPLYVSTISMALTLLYYSLAQIISLVRGTPMTFIDRTPVTEAAREGI</sequence>
<dbReference type="EMBL" id="RZNJ01000001">
    <property type="protein sequence ID" value="RUT34782.1"/>
    <property type="molecule type" value="Genomic_DNA"/>
</dbReference>
<evidence type="ECO:0000256" key="2">
    <source>
        <dbReference type="ARBA" id="ARBA00022448"/>
    </source>
</evidence>
<evidence type="ECO:0000256" key="4">
    <source>
        <dbReference type="ARBA" id="ARBA00022519"/>
    </source>
</evidence>
<protein>
    <recommendedName>
        <fullName evidence="9">TRAP transporter small permease protein</fullName>
    </recommendedName>
</protein>
<feature type="transmembrane region" description="Helical" evidence="9">
    <location>
        <begin position="36"/>
        <end position="58"/>
    </location>
</feature>
<evidence type="ECO:0000256" key="5">
    <source>
        <dbReference type="ARBA" id="ARBA00022692"/>
    </source>
</evidence>
<dbReference type="InterPro" id="IPR007387">
    <property type="entry name" value="TRAP_DctQ"/>
</dbReference>
<keyword evidence="6 9" id="KW-1133">Transmembrane helix</keyword>
<evidence type="ECO:0000259" key="10">
    <source>
        <dbReference type="Pfam" id="PF04290"/>
    </source>
</evidence>
<name>A0A433XL34_9HYPH</name>
<feature type="transmembrane region" description="Helical" evidence="9">
    <location>
        <begin position="108"/>
        <end position="132"/>
    </location>
</feature>
<keyword evidence="4 9" id="KW-0997">Cell inner membrane</keyword>
<comment type="subcellular location">
    <subcellularLocation>
        <location evidence="1 9">Cell inner membrane</location>
        <topology evidence="1 9">Multi-pass membrane protein</topology>
    </subcellularLocation>
</comment>
<organism evidence="11 12">
    <name type="scientific">Arsenicitalea aurantiaca</name>
    <dbReference type="NCBI Taxonomy" id="1783274"/>
    <lineage>
        <taxon>Bacteria</taxon>
        <taxon>Pseudomonadati</taxon>
        <taxon>Pseudomonadota</taxon>
        <taxon>Alphaproteobacteria</taxon>
        <taxon>Hyphomicrobiales</taxon>
        <taxon>Devosiaceae</taxon>
        <taxon>Arsenicitalea</taxon>
    </lineage>
</organism>
<dbReference type="PANTHER" id="PTHR35011:SF2">
    <property type="entry name" value="2,3-DIKETO-L-GULONATE TRAP TRANSPORTER SMALL PERMEASE PROTEIN YIAM"/>
    <property type="match status" value="1"/>
</dbReference>
<keyword evidence="3" id="KW-1003">Cell membrane</keyword>
<dbReference type="PANTHER" id="PTHR35011">
    <property type="entry name" value="2,3-DIKETO-L-GULONATE TRAP TRANSPORTER SMALL PERMEASE PROTEIN YIAM"/>
    <property type="match status" value="1"/>
</dbReference>
<proteinExistence type="inferred from homology"/>
<keyword evidence="2 9" id="KW-0813">Transport</keyword>
<gene>
    <name evidence="11" type="ORF">EMQ25_02130</name>
</gene>
<comment type="caution">
    <text evidence="11">The sequence shown here is derived from an EMBL/GenBank/DDBJ whole genome shotgun (WGS) entry which is preliminary data.</text>
</comment>
<evidence type="ECO:0000313" key="11">
    <source>
        <dbReference type="EMBL" id="RUT34782.1"/>
    </source>
</evidence>
<comment type="similarity">
    <text evidence="8 9">Belongs to the TRAP transporter small permease family.</text>
</comment>
<evidence type="ECO:0000313" key="12">
    <source>
        <dbReference type="Proteomes" id="UP000281547"/>
    </source>
</evidence>
<comment type="subunit">
    <text evidence="9">The complex comprises the extracytoplasmic solute receptor protein and the two transmembrane proteins.</text>
</comment>
<accession>A0A433XL34</accession>
<reference evidence="11 12" key="1">
    <citation type="journal article" date="2016" name="Int. J. Syst. Evol. Microbiol.">
        <title>Arsenicitalea aurantiaca gen. nov., sp. nov., a new member of the family Hyphomicrobiaceae, isolated from high-arsenic sediment.</title>
        <authorList>
            <person name="Mu Y."/>
            <person name="Zhou L."/>
            <person name="Zeng X.C."/>
            <person name="Liu L."/>
            <person name="Pan Y."/>
            <person name="Chen X."/>
            <person name="Wang J."/>
            <person name="Li S."/>
            <person name="Li W.J."/>
            <person name="Wang Y."/>
        </authorList>
    </citation>
    <scope>NUCLEOTIDE SEQUENCE [LARGE SCALE GENOMIC DNA]</scope>
    <source>
        <strain evidence="11 12">42-50</strain>
    </source>
</reference>
<feature type="transmembrane region" description="Helical" evidence="9">
    <location>
        <begin position="70"/>
        <end position="87"/>
    </location>
</feature>